<evidence type="ECO:0000313" key="3">
    <source>
        <dbReference type="Proteomes" id="UP001358586"/>
    </source>
</evidence>
<feature type="region of interest" description="Disordered" evidence="1">
    <location>
        <begin position="56"/>
        <end position="77"/>
    </location>
</feature>
<organism evidence="2 3">
    <name type="scientific">Gossypium arboreum</name>
    <name type="common">Tree cotton</name>
    <name type="synonym">Gossypium nanking</name>
    <dbReference type="NCBI Taxonomy" id="29729"/>
    <lineage>
        <taxon>Eukaryota</taxon>
        <taxon>Viridiplantae</taxon>
        <taxon>Streptophyta</taxon>
        <taxon>Embryophyta</taxon>
        <taxon>Tracheophyta</taxon>
        <taxon>Spermatophyta</taxon>
        <taxon>Magnoliopsida</taxon>
        <taxon>eudicotyledons</taxon>
        <taxon>Gunneridae</taxon>
        <taxon>Pentapetalae</taxon>
        <taxon>rosids</taxon>
        <taxon>malvids</taxon>
        <taxon>Malvales</taxon>
        <taxon>Malvaceae</taxon>
        <taxon>Malvoideae</taxon>
        <taxon>Gossypium</taxon>
    </lineage>
</organism>
<protein>
    <submittedName>
        <fullName evidence="2">Uncharacterized protein</fullName>
    </submittedName>
</protein>
<keyword evidence="3" id="KW-1185">Reference proteome</keyword>
<feature type="compositionally biased region" description="Basic and acidic residues" evidence="1">
    <location>
        <begin position="64"/>
        <end position="77"/>
    </location>
</feature>
<dbReference type="Proteomes" id="UP001358586">
    <property type="component" value="Chromosome 8"/>
</dbReference>
<sequence>MREYKDLEKEFLRRVTKNTRRYVGIHASAIDDLFPKPIEAFHDDDHDILMTRRVDDGNNNADGFDPRQKMPLEIKGC</sequence>
<reference evidence="2 3" key="1">
    <citation type="submission" date="2023-03" db="EMBL/GenBank/DDBJ databases">
        <title>WGS of Gossypium arboreum.</title>
        <authorList>
            <person name="Yu D."/>
        </authorList>
    </citation>
    <scope>NUCLEOTIDE SEQUENCE [LARGE SCALE GENOMIC DNA]</scope>
    <source>
        <tissue evidence="2">Leaf</tissue>
    </source>
</reference>
<gene>
    <name evidence="2" type="ORF">PVK06_027768</name>
</gene>
<accession>A0ABR0P2I9</accession>
<name>A0ABR0P2I9_GOSAR</name>
<evidence type="ECO:0000256" key="1">
    <source>
        <dbReference type="SAM" id="MobiDB-lite"/>
    </source>
</evidence>
<comment type="caution">
    <text evidence="2">The sequence shown here is derived from an EMBL/GenBank/DDBJ whole genome shotgun (WGS) entry which is preliminary data.</text>
</comment>
<evidence type="ECO:0000313" key="2">
    <source>
        <dbReference type="EMBL" id="KAK5812339.1"/>
    </source>
</evidence>
<proteinExistence type="predicted"/>
<dbReference type="EMBL" id="JARKNE010000008">
    <property type="protein sequence ID" value="KAK5812339.1"/>
    <property type="molecule type" value="Genomic_DNA"/>
</dbReference>